<evidence type="ECO:0000313" key="3">
    <source>
        <dbReference type="Proteomes" id="UP000824782"/>
    </source>
</evidence>
<organism evidence="2 3">
    <name type="scientific">Engystomops pustulosus</name>
    <name type="common">Tungara frog</name>
    <name type="synonym">Physalaemus pustulosus</name>
    <dbReference type="NCBI Taxonomy" id="76066"/>
    <lineage>
        <taxon>Eukaryota</taxon>
        <taxon>Metazoa</taxon>
        <taxon>Chordata</taxon>
        <taxon>Craniata</taxon>
        <taxon>Vertebrata</taxon>
        <taxon>Euteleostomi</taxon>
        <taxon>Amphibia</taxon>
        <taxon>Batrachia</taxon>
        <taxon>Anura</taxon>
        <taxon>Neobatrachia</taxon>
        <taxon>Hyloidea</taxon>
        <taxon>Leptodactylidae</taxon>
        <taxon>Leiuperinae</taxon>
        <taxon>Engystomops</taxon>
    </lineage>
</organism>
<sequence length="87" mass="9125">MNGGDVLCKAALHLMPLHCLPLCPYMPACASLPVSCPRAARSSVTLNSLSVHKLTGGFCPLPQYSNNPHPPGMRGGGPTNHRPPSPQ</sequence>
<evidence type="ECO:0008006" key="4">
    <source>
        <dbReference type="Google" id="ProtNLM"/>
    </source>
</evidence>
<proteinExistence type="predicted"/>
<reference evidence="2" key="1">
    <citation type="thesis" date="2020" institute="ProQuest LLC" country="789 East Eisenhower Parkway, Ann Arbor, MI, USA">
        <title>Comparative Genomics and Chromosome Evolution.</title>
        <authorList>
            <person name="Mudd A.B."/>
        </authorList>
    </citation>
    <scope>NUCLEOTIDE SEQUENCE</scope>
    <source>
        <strain evidence="2">237g6f4</strain>
        <tissue evidence="2">Blood</tissue>
    </source>
</reference>
<evidence type="ECO:0000313" key="2">
    <source>
        <dbReference type="EMBL" id="KAG8539550.1"/>
    </source>
</evidence>
<gene>
    <name evidence="2" type="ORF">GDO81_020749</name>
</gene>
<dbReference type="AlphaFoldDB" id="A0AAV6YX53"/>
<accession>A0AAV6YX53</accession>
<evidence type="ECO:0000256" key="1">
    <source>
        <dbReference type="SAM" id="MobiDB-lite"/>
    </source>
</evidence>
<comment type="caution">
    <text evidence="2">The sequence shown here is derived from an EMBL/GenBank/DDBJ whole genome shotgun (WGS) entry which is preliminary data.</text>
</comment>
<protein>
    <recommendedName>
        <fullName evidence="4">Secreted protein</fullName>
    </recommendedName>
</protein>
<name>A0AAV6YX53_ENGPU</name>
<dbReference type="EMBL" id="WNYA01014245">
    <property type="protein sequence ID" value="KAG8539550.1"/>
    <property type="molecule type" value="Genomic_DNA"/>
</dbReference>
<dbReference type="Proteomes" id="UP000824782">
    <property type="component" value="Unassembled WGS sequence"/>
</dbReference>
<keyword evidence="3" id="KW-1185">Reference proteome</keyword>
<feature type="region of interest" description="Disordered" evidence="1">
    <location>
        <begin position="63"/>
        <end position="87"/>
    </location>
</feature>